<dbReference type="InterPro" id="IPR017853">
    <property type="entry name" value="GH"/>
</dbReference>
<evidence type="ECO:0000313" key="4">
    <source>
        <dbReference type="Proteomes" id="UP000064967"/>
    </source>
</evidence>
<dbReference type="AlphaFoldDB" id="A0A0K1Q0J6"/>
<protein>
    <submittedName>
        <fullName evidence="3">Endoglucanase A</fullName>
    </submittedName>
</protein>
<feature type="compositionally biased region" description="Gly residues" evidence="1">
    <location>
        <begin position="338"/>
        <end position="347"/>
    </location>
</feature>
<dbReference type="SUPFAM" id="SSF51445">
    <property type="entry name" value="(Trans)glycosidases"/>
    <property type="match status" value="1"/>
</dbReference>
<dbReference type="Pfam" id="PF12891">
    <property type="entry name" value="Glyco_hydro_44"/>
    <property type="match status" value="1"/>
</dbReference>
<name>A0A0K1Q0J6_9BACT</name>
<dbReference type="RefSeq" id="WP_146650071.1">
    <property type="nucleotide sequence ID" value="NZ_CP012333.1"/>
</dbReference>
<keyword evidence="4" id="KW-1185">Reference proteome</keyword>
<dbReference type="Proteomes" id="UP000064967">
    <property type="component" value="Chromosome"/>
</dbReference>
<feature type="region of interest" description="Disordered" evidence="1">
    <location>
        <begin position="333"/>
        <end position="356"/>
    </location>
</feature>
<dbReference type="OrthoDB" id="9803686at2"/>
<dbReference type="InterPro" id="IPR013780">
    <property type="entry name" value="Glyco_hydro_b"/>
</dbReference>
<dbReference type="STRING" id="1391654.AKJ09_05598"/>
<proteinExistence type="predicted"/>
<evidence type="ECO:0000313" key="3">
    <source>
        <dbReference type="EMBL" id="AKU98934.1"/>
    </source>
</evidence>
<dbReference type="SUPFAM" id="SSF51011">
    <property type="entry name" value="Glycosyl hydrolase domain"/>
    <property type="match status" value="1"/>
</dbReference>
<dbReference type="Gene3D" id="2.60.40.1180">
    <property type="entry name" value="Golgi alpha-mannosidase II"/>
    <property type="match status" value="1"/>
</dbReference>
<evidence type="ECO:0000259" key="2">
    <source>
        <dbReference type="Pfam" id="PF12891"/>
    </source>
</evidence>
<dbReference type="Gene3D" id="3.20.20.80">
    <property type="entry name" value="Glycosidases"/>
    <property type="match status" value="1"/>
</dbReference>
<dbReference type="EMBL" id="CP012333">
    <property type="protein sequence ID" value="AKU98934.1"/>
    <property type="molecule type" value="Genomic_DNA"/>
</dbReference>
<accession>A0A0K1Q0J6</accession>
<dbReference type="InterPro" id="IPR024745">
    <property type="entry name" value="GH44_cat"/>
</dbReference>
<evidence type="ECO:0000256" key="1">
    <source>
        <dbReference type="SAM" id="MobiDB-lite"/>
    </source>
</evidence>
<dbReference type="KEGG" id="llu:AKJ09_05598"/>
<sequence>MPSGSGGATATGPVVVLPDGGTSHAPAVITEALASKVGGPIPLSGKILAATPMSVECKSEGQPVSPTIFGIAFADADKDLGATAFRWGGNTTTRYNHKLGAWNTVDTWFFQNIKIDSHDVFLGKVKALGGRASITVPIMGWVAKDTASASFPVSVFGPQEKTDPYHPDFGNGKKPDGKTLIPPGDPTRTSVKITSEQVGEWVAKMREEDQKRGKRLIYEYILDNEPALWMNAHRDVHPEPTTYDELLEKTIAFGTAVRKADPDAIIAGPAAWGWWEYFYSAKDHEKGFTLKPDRRSHDDQPLLAWYLKKLAEHEKKTGVRILDVLDVHLYPQADGVQGPDGQGGDGGGETDRKTNDTRFRTTRSLWDRGYEDESWIKDKVYLIPRMKEIIAENYPGLGFQIGEYNFGAEHHIAGGVALAEALGRFALFGVSHAYYWTFPKKPKPAYWGFRAYRNYDGQGGHFLERIVPSTAPSGTSLFASRDESGKKWVLVALNFSADRPFDANIQLQGCVAPGALKSYVYTGGDAGFVPGDAKIEGQSLTSKLPPYSITVMELATQ</sequence>
<organism evidence="3 4">
    <name type="scientific">Labilithrix luteola</name>
    <dbReference type="NCBI Taxonomy" id="1391654"/>
    <lineage>
        <taxon>Bacteria</taxon>
        <taxon>Pseudomonadati</taxon>
        <taxon>Myxococcota</taxon>
        <taxon>Polyangia</taxon>
        <taxon>Polyangiales</taxon>
        <taxon>Labilitrichaceae</taxon>
        <taxon>Labilithrix</taxon>
    </lineage>
</organism>
<reference evidence="3 4" key="1">
    <citation type="submission" date="2015-08" db="EMBL/GenBank/DDBJ databases">
        <authorList>
            <person name="Babu N.S."/>
            <person name="Beckwith C.J."/>
            <person name="Beseler K.G."/>
            <person name="Brison A."/>
            <person name="Carone J.V."/>
            <person name="Caskin T.P."/>
            <person name="Diamond M."/>
            <person name="Durham M.E."/>
            <person name="Foxe J.M."/>
            <person name="Go M."/>
            <person name="Henderson B.A."/>
            <person name="Jones I.B."/>
            <person name="McGettigan J.A."/>
            <person name="Micheletti S.J."/>
            <person name="Nasrallah M.E."/>
            <person name="Ortiz D."/>
            <person name="Piller C.R."/>
            <person name="Privatt S.R."/>
            <person name="Schneider S.L."/>
            <person name="Sharp S."/>
            <person name="Smith T.C."/>
            <person name="Stanton J.D."/>
            <person name="Ullery H.E."/>
            <person name="Wilson R.J."/>
            <person name="Serrano M.G."/>
            <person name="Buck G."/>
            <person name="Lee V."/>
            <person name="Wang Y."/>
            <person name="Carvalho R."/>
            <person name="Voegtly L."/>
            <person name="Shi R."/>
            <person name="Duckworth R."/>
            <person name="Johnson A."/>
            <person name="Loviza R."/>
            <person name="Walstead R."/>
            <person name="Shah Z."/>
            <person name="Kiflezghi M."/>
            <person name="Wade K."/>
            <person name="Ball S.L."/>
            <person name="Bradley K.W."/>
            <person name="Asai D.J."/>
            <person name="Bowman C.A."/>
            <person name="Russell D.A."/>
            <person name="Pope W.H."/>
            <person name="Jacobs-Sera D."/>
            <person name="Hendrix R.W."/>
            <person name="Hatfull G.F."/>
        </authorList>
    </citation>
    <scope>NUCLEOTIDE SEQUENCE [LARGE SCALE GENOMIC DNA]</scope>
    <source>
        <strain evidence="3 4">DSM 27648</strain>
    </source>
</reference>
<feature type="domain" description="Glycoside hydrolase family 44 catalytic" evidence="2">
    <location>
        <begin position="101"/>
        <end position="333"/>
    </location>
</feature>
<gene>
    <name evidence="3" type="ORF">AKJ09_05598</name>
</gene>